<dbReference type="PANTHER" id="PTHR24376:SF243">
    <property type="entry name" value="C2H2-TYPE DOMAIN-CONTAINING PROTEIN"/>
    <property type="match status" value="1"/>
</dbReference>
<sequence>MAVAPFPSLPDWIDSRGREHFASALTNVMGGDSEKSENLLQLFKDSLEMVLHDVQEWLKQEDSSTMVVEVKPSLVDVKESLMEDSKALKEQRQTKSDDVFEDQDNLAADEALNDVAELAASDLDETEEDSPKPKKLLKKDSKVECEVCGRKVTKGELDDHVREFHYEMDDPLKCSCCMRVFKDKRNLRYHCIRQVAIRNQTSNTNVCSFCGKLCYSSQTLREHENLVHRGIRPRPHVCDQCGKSYRRKWMLRHHVAVEHEGQFPFQCPQCPDKFKIQQSLKSHMNRCHLGIKPHVCKICGEGFTSGQNLGKHRKKHVNAELGDNLVECAVCGRSVLKGSLQEHMNDAHDPHADYGCPQCAKVFSFKSTLRNHVRRYHRNVGKFLCSFCGKDCRTASLKVQHENVHKGVKPHICDQCGKGFAVRPKLLEHITMDHEGNKLFKCSECPQEYRSRSSLIGHLNQHRGLKPHTCDVCGESFSSSHTLGNHRIAKHKTWVRKTPARAPELS</sequence>
<evidence type="ECO:0000256" key="2">
    <source>
        <dbReference type="ARBA" id="ARBA00022723"/>
    </source>
</evidence>
<evidence type="ECO:0000313" key="8">
    <source>
        <dbReference type="EMBL" id="CAD7226302.1"/>
    </source>
</evidence>
<comment type="subcellular location">
    <subcellularLocation>
        <location evidence="1">Nucleus</location>
    </subcellularLocation>
</comment>
<dbReference type="EMBL" id="OB660798">
    <property type="protein sequence ID" value="CAD7226302.1"/>
    <property type="molecule type" value="Genomic_DNA"/>
</dbReference>
<evidence type="ECO:0000256" key="4">
    <source>
        <dbReference type="ARBA" id="ARBA00022771"/>
    </source>
</evidence>
<dbReference type="GO" id="GO:0005634">
    <property type="term" value="C:nucleus"/>
    <property type="evidence" value="ECO:0007669"/>
    <property type="project" value="UniProtKB-SubCell"/>
</dbReference>
<dbReference type="PANTHER" id="PTHR24376">
    <property type="entry name" value="ZINC FINGER PROTEIN"/>
    <property type="match status" value="1"/>
</dbReference>
<dbReference type="OrthoDB" id="6077919at2759"/>
<evidence type="ECO:0000256" key="6">
    <source>
        <dbReference type="ARBA" id="ARBA00023125"/>
    </source>
</evidence>
<name>A0A7R8ZNA3_9CRUS</name>
<dbReference type="Gene3D" id="3.30.160.60">
    <property type="entry name" value="Classic Zinc Finger"/>
    <property type="match status" value="8"/>
</dbReference>
<dbReference type="AlphaFoldDB" id="A0A7R8ZNA3"/>
<proteinExistence type="predicted"/>
<gene>
    <name evidence="8" type="ORF">CTOB1V02_LOCUS4223</name>
</gene>
<protein>
    <submittedName>
        <fullName evidence="8">Uncharacterized protein</fullName>
    </submittedName>
</protein>
<keyword evidence="4" id="KW-0863">Zinc-finger</keyword>
<dbReference type="PROSITE" id="PS00028">
    <property type="entry name" value="ZINC_FINGER_C2H2_1"/>
    <property type="match status" value="9"/>
</dbReference>
<dbReference type="SUPFAM" id="SSF57667">
    <property type="entry name" value="beta-beta-alpha zinc fingers"/>
    <property type="match status" value="5"/>
</dbReference>
<keyword evidence="5" id="KW-0862">Zinc</keyword>
<keyword evidence="3" id="KW-0677">Repeat</keyword>
<dbReference type="GO" id="GO:0000978">
    <property type="term" value="F:RNA polymerase II cis-regulatory region sequence-specific DNA binding"/>
    <property type="evidence" value="ECO:0007669"/>
    <property type="project" value="TreeGrafter"/>
</dbReference>
<dbReference type="GO" id="GO:0008270">
    <property type="term" value="F:zinc ion binding"/>
    <property type="evidence" value="ECO:0007669"/>
    <property type="project" value="UniProtKB-KW"/>
</dbReference>
<evidence type="ECO:0000256" key="5">
    <source>
        <dbReference type="ARBA" id="ARBA00022833"/>
    </source>
</evidence>
<evidence type="ECO:0000256" key="3">
    <source>
        <dbReference type="ARBA" id="ARBA00022737"/>
    </source>
</evidence>
<keyword evidence="2" id="KW-0479">Metal-binding</keyword>
<dbReference type="FunFam" id="3.30.160.60:FF:000100">
    <property type="entry name" value="Zinc finger 45-like"/>
    <property type="match status" value="1"/>
</dbReference>
<dbReference type="SMART" id="SM00355">
    <property type="entry name" value="ZnF_C2H2"/>
    <property type="match status" value="12"/>
</dbReference>
<evidence type="ECO:0000256" key="1">
    <source>
        <dbReference type="ARBA" id="ARBA00004123"/>
    </source>
</evidence>
<dbReference type="Pfam" id="PF00096">
    <property type="entry name" value="zf-C2H2"/>
    <property type="match status" value="3"/>
</dbReference>
<dbReference type="PROSITE" id="PS50157">
    <property type="entry name" value="ZINC_FINGER_C2H2_2"/>
    <property type="match status" value="9"/>
</dbReference>
<reference evidence="8" key="1">
    <citation type="submission" date="2020-11" db="EMBL/GenBank/DDBJ databases">
        <authorList>
            <person name="Tran Van P."/>
        </authorList>
    </citation>
    <scope>NUCLEOTIDE SEQUENCE</scope>
</reference>
<dbReference type="GO" id="GO:0001228">
    <property type="term" value="F:DNA-binding transcription activator activity, RNA polymerase II-specific"/>
    <property type="evidence" value="ECO:0007669"/>
    <property type="project" value="TreeGrafter"/>
</dbReference>
<evidence type="ECO:0000256" key="7">
    <source>
        <dbReference type="ARBA" id="ARBA00023242"/>
    </source>
</evidence>
<organism evidence="8">
    <name type="scientific">Cyprideis torosa</name>
    <dbReference type="NCBI Taxonomy" id="163714"/>
    <lineage>
        <taxon>Eukaryota</taxon>
        <taxon>Metazoa</taxon>
        <taxon>Ecdysozoa</taxon>
        <taxon>Arthropoda</taxon>
        <taxon>Crustacea</taxon>
        <taxon>Oligostraca</taxon>
        <taxon>Ostracoda</taxon>
        <taxon>Podocopa</taxon>
        <taxon>Podocopida</taxon>
        <taxon>Cytherocopina</taxon>
        <taxon>Cytheroidea</taxon>
        <taxon>Cytherideidae</taxon>
        <taxon>Cyprideis</taxon>
    </lineage>
</organism>
<keyword evidence="7" id="KW-0539">Nucleus</keyword>
<accession>A0A7R8ZNA3</accession>
<dbReference type="InterPro" id="IPR013087">
    <property type="entry name" value="Znf_C2H2_type"/>
</dbReference>
<dbReference type="Pfam" id="PF13912">
    <property type="entry name" value="zf-C2H2_6"/>
    <property type="match status" value="2"/>
</dbReference>
<keyword evidence="6" id="KW-0238">DNA-binding</keyword>
<dbReference type="InterPro" id="IPR036236">
    <property type="entry name" value="Znf_C2H2_sf"/>
</dbReference>
<dbReference type="FunFam" id="3.30.160.60:FF:000446">
    <property type="entry name" value="Zinc finger protein"/>
    <property type="match status" value="2"/>
</dbReference>